<evidence type="ECO:0000256" key="1">
    <source>
        <dbReference type="ARBA" id="ARBA00022801"/>
    </source>
</evidence>
<feature type="region of interest" description="Disordered" evidence="3">
    <location>
        <begin position="1"/>
        <end position="25"/>
    </location>
</feature>
<gene>
    <name evidence="4" type="ORF">TeGR_g8434</name>
</gene>
<evidence type="ECO:0008006" key="6">
    <source>
        <dbReference type="Google" id="ProtNLM"/>
    </source>
</evidence>
<dbReference type="EMBL" id="BRYB01002127">
    <property type="protein sequence ID" value="GMI40106.1"/>
    <property type="molecule type" value="Genomic_DNA"/>
</dbReference>
<proteinExistence type="predicted"/>
<dbReference type="Gene3D" id="3.20.20.70">
    <property type="entry name" value="Aldolase class I"/>
    <property type="match status" value="1"/>
</dbReference>
<evidence type="ECO:0000256" key="2">
    <source>
        <dbReference type="ARBA" id="ARBA00023295"/>
    </source>
</evidence>
<evidence type="ECO:0000313" key="4">
    <source>
        <dbReference type="EMBL" id="GMI40106.1"/>
    </source>
</evidence>
<dbReference type="PANTHER" id="PTHR43053:SF3">
    <property type="entry name" value="ALPHA-GALACTOSIDASE C-RELATED"/>
    <property type="match status" value="1"/>
</dbReference>
<name>A0ABQ6N3Y8_9STRA</name>
<dbReference type="InterPro" id="IPR013785">
    <property type="entry name" value="Aldolase_TIM"/>
</dbReference>
<evidence type="ECO:0000256" key="3">
    <source>
        <dbReference type="SAM" id="MobiDB-lite"/>
    </source>
</evidence>
<dbReference type="InterPro" id="IPR050985">
    <property type="entry name" value="Alpha-glycosidase_related"/>
</dbReference>
<dbReference type="PANTHER" id="PTHR43053">
    <property type="entry name" value="GLYCOSIDASE FAMILY 31"/>
    <property type="match status" value="1"/>
</dbReference>
<accession>A0ABQ6N3Y8</accession>
<dbReference type="InterPro" id="IPR017853">
    <property type="entry name" value="GH"/>
</dbReference>
<sequence>MVFSYSSSPATTGSATTGSATSGSATSGSATSFSLSLSRSGVCFQSSEADVRVEGSSYCSVHVSRAGVHAAHRFTGEDVAAVAVDEEGGVRVTFEGGIPGGTPGIPGGWRAFCTFRVASDASGSCPLLCSAGLLWDPSLAPAPGLAPPLLLHTVSLFPSSLPPSTPHSLDPLTHCYVNSYQSWGFSGAVQAPTPQPRHALPDFCAGPFHLGGEAPPGRPAADAWAGRGAGWYKSDSFMSLTAGGTSAAGCHAGDGELGLDAACGTSAVLGFLAQRTTFGVITADRRLETVGAHASYDGVPLDPERPPPPTEPLFLQLLSPHHYDDEILARYLTRAAKLNEARVPAKPPPLGWCSWYDFYERITPSNLLANVGNLEAAKDAFPCEVFVVDDGYMTSWGDWSSLKSAFSSMRSLSDGIRAAGMKPGVWLAPFACDKGSDVAREHPDWIIKRPGSKTVPANSANCAKWFYGLDATNPEVLAHVASVIKTAVNEWNFDVLKLDFLYACCLKGERHDPSLTRAQAFNNALECLREAAGPDVFIIGCGSPILSAVGYVDSMRVSADTGPTFAPTFPMPWWDQANLPCLRSMIRNSVARAPLSSRFWHNDPDCLLLRKSTHLTTDEVISSASVVAMTSGMLLLSDNLSSVSAERLTIVTKILPVTNAPAVPLDLHLNTMPTAMRMLCSDDPSSSSSRSCCQVAAGLGSWCVLSMSNWGDSPTIIGFPLLELAAKGGGDHGFHTFNFWAGEYAFIDEHACEHVRLPLRTHQTEIIVAKPVTPGKGLYIGSTFHFTCGLEVSSTALKTEARGGSMHVVLSTSTARGKGRAFFYIPTANTSGLICDINDKVCSQQVNPWKIVETDVHGGCVVQVTCALLVGKPMKISFIW</sequence>
<keyword evidence="5" id="KW-1185">Reference proteome</keyword>
<dbReference type="CDD" id="cd14791">
    <property type="entry name" value="GH36"/>
    <property type="match status" value="1"/>
</dbReference>
<dbReference type="SUPFAM" id="SSF51445">
    <property type="entry name" value="(Trans)glycosidases"/>
    <property type="match status" value="1"/>
</dbReference>
<keyword evidence="1" id="KW-0378">Hydrolase</keyword>
<dbReference type="InterPro" id="IPR002252">
    <property type="entry name" value="Glyco_hydro_36"/>
</dbReference>
<protein>
    <recommendedName>
        <fullName evidence="6">Alpha-galactosidase</fullName>
    </recommendedName>
</protein>
<dbReference type="Pfam" id="PF02065">
    <property type="entry name" value="Melibiase"/>
    <property type="match status" value="1"/>
</dbReference>
<keyword evidence="2" id="KW-0326">Glycosidase</keyword>
<dbReference type="Proteomes" id="UP001165060">
    <property type="component" value="Unassembled WGS sequence"/>
</dbReference>
<organism evidence="4 5">
    <name type="scientific">Tetraparma gracilis</name>
    <dbReference type="NCBI Taxonomy" id="2962635"/>
    <lineage>
        <taxon>Eukaryota</taxon>
        <taxon>Sar</taxon>
        <taxon>Stramenopiles</taxon>
        <taxon>Ochrophyta</taxon>
        <taxon>Bolidophyceae</taxon>
        <taxon>Parmales</taxon>
        <taxon>Triparmaceae</taxon>
        <taxon>Tetraparma</taxon>
    </lineage>
</organism>
<comment type="caution">
    <text evidence="4">The sequence shown here is derived from an EMBL/GenBank/DDBJ whole genome shotgun (WGS) entry which is preliminary data.</text>
</comment>
<reference evidence="4 5" key="1">
    <citation type="journal article" date="2023" name="Commun. Biol.">
        <title>Genome analysis of Parmales, the sister group of diatoms, reveals the evolutionary specialization of diatoms from phago-mixotrophs to photoautotrophs.</title>
        <authorList>
            <person name="Ban H."/>
            <person name="Sato S."/>
            <person name="Yoshikawa S."/>
            <person name="Yamada K."/>
            <person name="Nakamura Y."/>
            <person name="Ichinomiya M."/>
            <person name="Sato N."/>
            <person name="Blanc-Mathieu R."/>
            <person name="Endo H."/>
            <person name="Kuwata A."/>
            <person name="Ogata H."/>
        </authorList>
    </citation>
    <scope>NUCLEOTIDE SEQUENCE [LARGE SCALE GENOMIC DNA]</scope>
</reference>
<evidence type="ECO:0000313" key="5">
    <source>
        <dbReference type="Proteomes" id="UP001165060"/>
    </source>
</evidence>